<dbReference type="AlphaFoldDB" id="A0AAU7DTD2"/>
<dbReference type="Pfam" id="PF00753">
    <property type="entry name" value="Lactamase_B"/>
    <property type="match status" value="1"/>
</dbReference>
<gene>
    <name evidence="3" type="ORF">V5R04_12025</name>
</gene>
<evidence type="ECO:0000256" key="1">
    <source>
        <dbReference type="SAM" id="MobiDB-lite"/>
    </source>
</evidence>
<dbReference type="Gene3D" id="3.60.15.10">
    <property type="entry name" value="Ribonuclease Z/Hydroxyacylglutathione hydrolase-like"/>
    <property type="match status" value="1"/>
</dbReference>
<dbReference type="CDD" id="cd06262">
    <property type="entry name" value="metallo-hydrolase-like_MBL-fold"/>
    <property type="match status" value="1"/>
</dbReference>
<name>A0AAU7DTD2_9MICO</name>
<dbReference type="PANTHER" id="PTHR46233:SF1">
    <property type="entry name" value="CONSERVED PROTEIN"/>
    <property type="match status" value="1"/>
</dbReference>
<dbReference type="SMART" id="SM00849">
    <property type="entry name" value="Lactamase_B"/>
    <property type="match status" value="1"/>
</dbReference>
<proteinExistence type="predicted"/>
<protein>
    <submittedName>
        <fullName evidence="3">MBL fold metallo-hydrolase</fullName>
    </submittedName>
</protein>
<dbReference type="InterPro" id="IPR051453">
    <property type="entry name" value="MBL_Glyoxalase_II"/>
</dbReference>
<feature type="domain" description="Metallo-beta-lactamase" evidence="2">
    <location>
        <begin position="24"/>
        <end position="208"/>
    </location>
</feature>
<feature type="region of interest" description="Disordered" evidence="1">
    <location>
        <begin position="210"/>
        <end position="229"/>
    </location>
</feature>
<sequence>MTESDLLFDLPDLVIRQLVVSDMANNVYLLTSKRTGAQILIDAADDPVAIDELVQSAASDSEAPQKVVFIATTHSHWDHVRALAAVAEKTGAPTAAGREEATAIESQTGVVTDRLLDHGDKLEVDGMRLKIVHLRGHTPGSIAYVLEPTAKEPSDETVPTIIFSGDSLFPGGVGNTNNDPERFASLLNDVEERLFAIYPDGSAVLPGHGVGTTLGAERPSLPQWRERGW</sequence>
<dbReference type="SUPFAM" id="SSF56281">
    <property type="entry name" value="Metallo-hydrolase/oxidoreductase"/>
    <property type="match status" value="1"/>
</dbReference>
<dbReference type="PANTHER" id="PTHR46233">
    <property type="entry name" value="HYDROXYACYLGLUTATHIONE HYDROLASE GLOC"/>
    <property type="match status" value="1"/>
</dbReference>
<dbReference type="EMBL" id="CP146203">
    <property type="protein sequence ID" value="XBH20939.1"/>
    <property type="molecule type" value="Genomic_DNA"/>
</dbReference>
<evidence type="ECO:0000259" key="2">
    <source>
        <dbReference type="SMART" id="SM00849"/>
    </source>
</evidence>
<organism evidence="3">
    <name type="scientific">Jonesiaceae bacterium BS-20</name>
    <dbReference type="NCBI Taxonomy" id="3120821"/>
    <lineage>
        <taxon>Bacteria</taxon>
        <taxon>Bacillati</taxon>
        <taxon>Actinomycetota</taxon>
        <taxon>Actinomycetes</taxon>
        <taxon>Micrococcales</taxon>
        <taxon>Jonesiaceae</taxon>
    </lineage>
</organism>
<evidence type="ECO:0000313" key="3">
    <source>
        <dbReference type="EMBL" id="XBH20939.1"/>
    </source>
</evidence>
<dbReference type="InterPro" id="IPR001279">
    <property type="entry name" value="Metallo-B-lactamas"/>
</dbReference>
<dbReference type="InterPro" id="IPR036866">
    <property type="entry name" value="RibonucZ/Hydroxyglut_hydro"/>
</dbReference>
<accession>A0AAU7DTD2</accession>
<reference evidence="3" key="1">
    <citation type="submission" date="2024-02" db="EMBL/GenBank/DDBJ databases">
        <title>Tomenella chthoni gen. nov. sp. nov., a member of the family Jonesiaceae isolated from bat guano.</title>
        <authorList>
            <person name="Miller S.L."/>
            <person name="King J."/>
            <person name="Sankaranarayanan K."/>
            <person name="Lawson P.A."/>
        </authorList>
    </citation>
    <scope>NUCLEOTIDE SEQUENCE</scope>
    <source>
        <strain evidence="3">BS-20</strain>
    </source>
</reference>